<reference evidence="1" key="1">
    <citation type="submission" date="2021-06" db="EMBL/GenBank/DDBJ databases">
        <authorList>
            <person name="Kallberg Y."/>
            <person name="Tangrot J."/>
            <person name="Rosling A."/>
        </authorList>
    </citation>
    <scope>NUCLEOTIDE SEQUENCE</scope>
    <source>
        <strain evidence="1">CL356</strain>
    </source>
</reference>
<feature type="non-terminal residue" evidence="1">
    <location>
        <position position="520"/>
    </location>
</feature>
<evidence type="ECO:0000313" key="1">
    <source>
        <dbReference type="EMBL" id="CAG8605125.1"/>
    </source>
</evidence>
<gene>
    <name evidence="1" type="ORF">ACOLOM_LOCUS6822</name>
</gene>
<keyword evidence="2" id="KW-1185">Reference proteome</keyword>
<name>A0ACA9MXS8_9GLOM</name>
<sequence length="520" mass="58012">MIIISSYTTVKAKRILLKHYQPTKEELKELRVRGLYPEQFLNKKKNNGRNTDSFEKDIIAKPRKNPNLNISINSSTLTPPQREVNLLDAPHKAPPLPPKPTRRSLKGGEDGSLVTPKNEPASPITKPPLPPKPVRTPSMKKWLKDVEVSGSGRDAHVVSGEGEDDADSSDSDDEDDEYVHKHTSLLHRRSSSPNLTDSTRRRPGITESLTDSPTDEESPYSSHLTSPTTPASFYSAIAVPLSMPNLLDQRPKMISVVPEGAVNPNYLVPATTMSESDNTQSPSSTSSSQYTDHVPEIPASPLLIHHAQIEQKILTLEAKLVEYRKISKMRDANHSDKGEDGQAWSELSTDEINDAIVKYGNTVAGLKKTITRSRKLVFKAANDPNILEFAPHMIAYQLTLIESAIFLEIDPQSLLTHSPKNPDPKITASTDFFNYLTRIVERSILLSIEASSRAQIINHWVKVAVKLHELRNFQTLKAILAALGTPQIKRLKRTWACIPKKSMAKLDNLNELMSETRNYE</sequence>
<accession>A0ACA9MXS8</accession>
<evidence type="ECO:0000313" key="2">
    <source>
        <dbReference type="Proteomes" id="UP000789525"/>
    </source>
</evidence>
<protein>
    <submittedName>
        <fullName evidence="1">2843_t:CDS:1</fullName>
    </submittedName>
</protein>
<comment type="caution">
    <text evidence="1">The sequence shown here is derived from an EMBL/GenBank/DDBJ whole genome shotgun (WGS) entry which is preliminary data.</text>
</comment>
<organism evidence="1 2">
    <name type="scientific">Acaulospora colombiana</name>
    <dbReference type="NCBI Taxonomy" id="27376"/>
    <lineage>
        <taxon>Eukaryota</taxon>
        <taxon>Fungi</taxon>
        <taxon>Fungi incertae sedis</taxon>
        <taxon>Mucoromycota</taxon>
        <taxon>Glomeromycotina</taxon>
        <taxon>Glomeromycetes</taxon>
        <taxon>Diversisporales</taxon>
        <taxon>Acaulosporaceae</taxon>
        <taxon>Acaulospora</taxon>
    </lineage>
</organism>
<dbReference type="EMBL" id="CAJVPT010014516">
    <property type="protein sequence ID" value="CAG8605125.1"/>
    <property type="molecule type" value="Genomic_DNA"/>
</dbReference>
<dbReference type="Proteomes" id="UP000789525">
    <property type="component" value="Unassembled WGS sequence"/>
</dbReference>
<proteinExistence type="predicted"/>